<dbReference type="InterPro" id="IPR001128">
    <property type="entry name" value="Cyt_P450"/>
</dbReference>
<keyword evidence="2" id="KW-1185">Reference proteome</keyword>
<dbReference type="GO" id="GO:0020037">
    <property type="term" value="F:heme binding"/>
    <property type="evidence" value="ECO:0007669"/>
    <property type="project" value="InterPro"/>
</dbReference>
<dbReference type="Pfam" id="PF00067">
    <property type="entry name" value="p450"/>
    <property type="match status" value="1"/>
</dbReference>
<accession>B9TNE7</accession>
<dbReference type="Gene3D" id="1.10.630.10">
    <property type="entry name" value="Cytochrome P450"/>
    <property type="match status" value="1"/>
</dbReference>
<feature type="non-terminal residue" evidence="1">
    <location>
        <position position="97"/>
    </location>
</feature>
<dbReference type="GO" id="GO:0016705">
    <property type="term" value="F:oxidoreductase activity, acting on paired donors, with incorporation or reduction of molecular oxygen"/>
    <property type="evidence" value="ECO:0007669"/>
    <property type="project" value="InterPro"/>
</dbReference>
<evidence type="ECO:0000313" key="1">
    <source>
        <dbReference type="EMBL" id="EEF22617.1"/>
    </source>
</evidence>
<dbReference type="SUPFAM" id="SSF48264">
    <property type="entry name" value="Cytochrome P450"/>
    <property type="match status" value="1"/>
</dbReference>
<dbReference type="InterPro" id="IPR036396">
    <property type="entry name" value="Cyt_P450_sf"/>
</dbReference>
<dbReference type="STRING" id="3988.B9TNE7"/>
<proteinExistence type="predicted"/>
<dbReference type="InterPro" id="IPR002401">
    <property type="entry name" value="Cyt_P450_E_grp-I"/>
</dbReference>
<dbReference type="eggNOG" id="KOG0156">
    <property type="taxonomic scope" value="Eukaryota"/>
</dbReference>
<evidence type="ECO:0008006" key="3">
    <source>
        <dbReference type="Google" id="ProtNLM"/>
    </source>
</evidence>
<dbReference type="GO" id="GO:0005506">
    <property type="term" value="F:iron ion binding"/>
    <property type="evidence" value="ECO:0007669"/>
    <property type="project" value="InterPro"/>
</dbReference>
<sequence>MELYIFIFIFSCLCLLLKPLFHLLLPPSNPATNLPPGPSKISLLARFFLGRKSFYELGPIISSLRKKYGPLITVHLGSQPTLFITNSSLAHQALIQN</sequence>
<dbReference type="PRINTS" id="PR00463">
    <property type="entry name" value="EP450I"/>
</dbReference>
<protein>
    <recommendedName>
        <fullName evidence="3">Cytochrome P450</fullName>
    </recommendedName>
</protein>
<dbReference type="AlphaFoldDB" id="B9TNE7"/>
<organism evidence="1 2">
    <name type="scientific">Ricinus communis</name>
    <name type="common">Castor bean</name>
    <dbReference type="NCBI Taxonomy" id="3988"/>
    <lineage>
        <taxon>Eukaryota</taxon>
        <taxon>Viridiplantae</taxon>
        <taxon>Streptophyta</taxon>
        <taxon>Embryophyta</taxon>
        <taxon>Tracheophyta</taxon>
        <taxon>Spermatophyta</taxon>
        <taxon>Magnoliopsida</taxon>
        <taxon>eudicotyledons</taxon>
        <taxon>Gunneridae</taxon>
        <taxon>Pentapetalae</taxon>
        <taxon>rosids</taxon>
        <taxon>fabids</taxon>
        <taxon>Malpighiales</taxon>
        <taxon>Euphorbiaceae</taxon>
        <taxon>Acalyphoideae</taxon>
        <taxon>Acalypheae</taxon>
        <taxon>Ricinus</taxon>
    </lineage>
</organism>
<evidence type="ECO:0000313" key="2">
    <source>
        <dbReference type="Proteomes" id="UP000008311"/>
    </source>
</evidence>
<dbReference type="EMBL" id="EQ992333">
    <property type="protein sequence ID" value="EEF22617.1"/>
    <property type="molecule type" value="Genomic_DNA"/>
</dbReference>
<dbReference type="InParanoid" id="B9TNE7"/>
<name>B9TNE7_RICCO</name>
<dbReference type="GO" id="GO:0004497">
    <property type="term" value="F:monooxygenase activity"/>
    <property type="evidence" value="ECO:0007669"/>
    <property type="project" value="InterPro"/>
</dbReference>
<reference evidence="2" key="1">
    <citation type="journal article" date="2010" name="Nat. Biotechnol.">
        <title>Draft genome sequence of the oilseed species Ricinus communis.</title>
        <authorList>
            <person name="Chan A.P."/>
            <person name="Crabtree J."/>
            <person name="Zhao Q."/>
            <person name="Lorenzi H."/>
            <person name="Orvis J."/>
            <person name="Puiu D."/>
            <person name="Melake-Berhan A."/>
            <person name="Jones K.M."/>
            <person name="Redman J."/>
            <person name="Chen G."/>
            <person name="Cahoon E.B."/>
            <person name="Gedil M."/>
            <person name="Stanke M."/>
            <person name="Haas B.J."/>
            <person name="Wortman J.R."/>
            <person name="Fraser-Liggett C.M."/>
            <person name="Ravel J."/>
            <person name="Rabinowicz P.D."/>
        </authorList>
    </citation>
    <scope>NUCLEOTIDE SEQUENCE [LARGE SCALE GENOMIC DNA]</scope>
    <source>
        <strain evidence="2">cv. Hale</strain>
    </source>
</reference>
<dbReference type="Proteomes" id="UP000008311">
    <property type="component" value="Unassembled WGS sequence"/>
</dbReference>
<gene>
    <name evidence="1" type="ORF">RCOM_2061670</name>
</gene>